<dbReference type="InterPro" id="IPR002686">
    <property type="entry name" value="Transposase_17"/>
</dbReference>
<comment type="caution">
    <text evidence="2">The sequence shown here is derived from an EMBL/GenBank/DDBJ whole genome shotgun (WGS) entry which is preliminary data.</text>
</comment>
<sequence length="222" mass="26698">MASPKRPWVSGAIYHITNRGNRQEIIFRENIDYIVYLGILKETLKFYENDNYKLISYCLMSNHVHLLLKTGRKDPSFFMRRVNSMYARYFNSKYQYIGHLFQGRYFSNLINNVIELLEVSRYIHLNPVRAKMVDSPEKYMWSSYNKIVLDKDKFKDLDLNSRKLMLDMCIDENEILDLLNIYSIVEENNKKDLEYKVKNMMKESKIKYKKYVESKVSSEEQL</sequence>
<reference evidence="2 3" key="1">
    <citation type="journal article" date="2021" name="Sci. Rep.">
        <title>The distribution of antibiotic resistance genes in chicken gut microbiota commensals.</title>
        <authorList>
            <person name="Juricova H."/>
            <person name="Matiasovicova J."/>
            <person name="Kubasova T."/>
            <person name="Cejkova D."/>
            <person name="Rychlik I."/>
        </authorList>
    </citation>
    <scope>NUCLEOTIDE SEQUENCE [LARGE SCALE GENOMIC DNA]</scope>
    <source>
        <strain evidence="2 3">An435</strain>
    </source>
</reference>
<feature type="domain" description="Transposase IS200-like" evidence="1">
    <location>
        <begin position="9"/>
        <end position="126"/>
    </location>
</feature>
<proteinExistence type="predicted"/>
<name>A0ABS2FFF2_9CLOT</name>
<evidence type="ECO:0000259" key="1">
    <source>
        <dbReference type="SMART" id="SM01321"/>
    </source>
</evidence>
<dbReference type="Pfam" id="PF01797">
    <property type="entry name" value="Y1_Tnp"/>
    <property type="match status" value="1"/>
</dbReference>
<dbReference type="SMART" id="SM01321">
    <property type="entry name" value="Y1_Tnp"/>
    <property type="match status" value="1"/>
</dbReference>
<organism evidence="2 3">
    <name type="scientific">Clostridium saudiense</name>
    <dbReference type="NCBI Taxonomy" id="1414720"/>
    <lineage>
        <taxon>Bacteria</taxon>
        <taxon>Bacillati</taxon>
        <taxon>Bacillota</taxon>
        <taxon>Clostridia</taxon>
        <taxon>Eubacteriales</taxon>
        <taxon>Clostridiaceae</taxon>
        <taxon>Clostridium</taxon>
    </lineage>
</organism>
<dbReference type="SUPFAM" id="SSF143422">
    <property type="entry name" value="Transposase IS200-like"/>
    <property type="match status" value="1"/>
</dbReference>
<gene>
    <name evidence="2" type="ORF">H6A19_06865</name>
</gene>
<keyword evidence="3" id="KW-1185">Reference proteome</keyword>
<dbReference type="Proteomes" id="UP000767334">
    <property type="component" value="Unassembled WGS sequence"/>
</dbReference>
<evidence type="ECO:0000313" key="2">
    <source>
        <dbReference type="EMBL" id="MBM6819061.1"/>
    </source>
</evidence>
<evidence type="ECO:0000313" key="3">
    <source>
        <dbReference type="Proteomes" id="UP000767334"/>
    </source>
</evidence>
<dbReference type="RefSeq" id="WP_195964126.1">
    <property type="nucleotide sequence ID" value="NZ_JACJLL010000032.1"/>
</dbReference>
<protein>
    <submittedName>
        <fullName evidence="2">Transposase</fullName>
    </submittedName>
</protein>
<dbReference type="EMBL" id="JACJLL010000032">
    <property type="protein sequence ID" value="MBM6819061.1"/>
    <property type="molecule type" value="Genomic_DNA"/>
</dbReference>
<accession>A0ABS2FFF2</accession>
<dbReference type="InterPro" id="IPR036515">
    <property type="entry name" value="Transposase_17_sf"/>
</dbReference>
<dbReference type="Gene3D" id="3.30.70.1290">
    <property type="entry name" value="Transposase IS200-like"/>
    <property type="match status" value="1"/>
</dbReference>
<dbReference type="PANTHER" id="PTHR34322">
    <property type="entry name" value="TRANSPOSASE, Y1_TNP DOMAIN-CONTAINING"/>
    <property type="match status" value="1"/>
</dbReference>
<dbReference type="PANTHER" id="PTHR34322:SF2">
    <property type="entry name" value="TRANSPOSASE IS200-LIKE DOMAIN-CONTAINING PROTEIN"/>
    <property type="match status" value="1"/>
</dbReference>